<dbReference type="Pfam" id="PF08534">
    <property type="entry name" value="Redoxin"/>
    <property type="match status" value="1"/>
</dbReference>
<dbReference type="STRING" id="216432.CA2559_08356"/>
<dbReference type="RefSeq" id="WP_013187416.1">
    <property type="nucleotide sequence ID" value="NC_014230.1"/>
</dbReference>
<dbReference type="AlphaFoldDB" id="A3UBM9"/>
<dbReference type="Gene3D" id="3.40.30.10">
    <property type="entry name" value="Glutaredoxin"/>
    <property type="match status" value="1"/>
</dbReference>
<dbReference type="PROSITE" id="PS51257">
    <property type="entry name" value="PROKAR_LIPOPROTEIN"/>
    <property type="match status" value="1"/>
</dbReference>
<name>A3UBM9_CROAH</name>
<keyword evidence="3" id="KW-1185">Reference proteome</keyword>
<dbReference type="eggNOG" id="COG1225">
    <property type="taxonomic scope" value="Bacteria"/>
</dbReference>
<dbReference type="InterPro" id="IPR013740">
    <property type="entry name" value="Redoxin"/>
</dbReference>
<dbReference type="InterPro" id="IPR050553">
    <property type="entry name" value="Thioredoxin_ResA/DsbE_sf"/>
</dbReference>
<dbReference type="OrthoDB" id="616241at2"/>
<reference evidence="2 3" key="1">
    <citation type="journal article" date="2010" name="J. Bacteriol.">
        <title>The complete genome sequence of Croceibacter atlanticus HTCC2559T.</title>
        <authorList>
            <person name="Oh H.M."/>
            <person name="Kang I."/>
            <person name="Ferriera S."/>
            <person name="Giovannoni S.J."/>
            <person name="Cho J.C."/>
        </authorList>
    </citation>
    <scope>NUCLEOTIDE SEQUENCE [LARGE SCALE GENOMIC DNA]</scope>
    <source>
        <strain evidence="3">ATCC BAA-628 / HTCC2559 / KCTC 12090</strain>
    </source>
</reference>
<feature type="domain" description="Thioredoxin" evidence="1">
    <location>
        <begin position="243"/>
        <end position="404"/>
    </location>
</feature>
<dbReference type="KEGG" id="cat:CA2559_08356"/>
<dbReference type="InterPro" id="IPR036249">
    <property type="entry name" value="Thioredoxin-like_sf"/>
</dbReference>
<dbReference type="PROSITE" id="PS51352">
    <property type="entry name" value="THIOREDOXIN_2"/>
    <property type="match status" value="1"/>
</dbReference>
<gene>
    <name evidence="2" type="ordered locus">CA2559_08356</name>
</gene>
<evidence type="ECO:0000313" key="2">
    <source>
        <dbReference type="EMBL" id="EAP86030.1"/>
    </source>
</evidence>
<protein>
    <recommendedName>
        <fullName evidence="1">Thioredoxin domain-containing protein</fullName>
    </recommendedName>
</protein>
<dbReference type="HOGENOM" id="CLU_675960_0_0_10"/>
<organism evidence="2 3">
    <name type="scientific">Croceibacter atlanticus (strain ATCC BAA-628 / JCM 21780 / CIP 108009 / IAM 15332 / KCTC 12090 / HTCC2559)</name>
    <dbReference type="NCBI Taxonomy" id="216432"/>
    <lineage>
        <taxon>Bacteria</taxon>
        <taxon>Pseudomonadati</taxon>
        <taxon>Bacteroidota</taxon>
        <taxon>Flavobacteriia</taxon>
        <taxon>Flavobacteriales</taxon>
        <taxon>Flavobacteriaceae</taxon>
        <taxon>Croceibacter</taxon>
    </lineage>
</organism>
<evidence type="ECO:0000259" key="1">
    <source>
        <dbReference type="PROSITE" id="PS51352"/>
    </source>
</evidence>
<dbReference type="GO" id="GO:0016491">
    <property type="term" value="F:oxidoreductase activity"/>
    <property type="evidence" value="ECO:0007669"/>
    <property type="project" value="InterPro"/>
</dbReference>
<dbReference type="InterPro" id="IPR013766">
    <property type="entry name" value="Thioredoxin_domain"/>
</dbReference>
<accession>A3UBM9</accession>
<evidence type="ECO:0000313" key="3">
    <source>
        <dbReference type="Proteomes" id="UP000002297"/>
    </source>
</evidence>
<sequence length="409" mass="46236">MKAFFATLLVFTTLLSCKTETTTNTQESLPLKTGDWHAVLDVQDGKQLPFTFKVNDNNTLTVFNAEEEINVEDINVEGDTITIQFPVYEGIIKGTFDSTNISAKYIKPSLNRIVNFTATYGKKDRFEIEDEPSVDMTGSWETIFSPGTEDSYVAKGIFIQDGNTLTGTFRTTTGDYRYLEGVVYGNYFELSTFDGAHAFLFSGQVEGDQLKGTFYSGNHFKEPFEAMRNDAYELPDANALTYIKDGYDGLEFTFPNLKGESISLNDDNLKGKVRIIQIMGTWCPNCLDETRYYVDYYNAYKTDDLEFLALAFEYAPTKEKAFKSIERLKDNANVPYPILLAQYGSADKAKSQEKLPMLNQILSYPTTIFVDKKGVVRKIHTGFDGPATGEKYEVFKREFDAFVTELLAE</sequence>
<dbReference type="EMBL" id="CP002046">
    <property type="protein sequence ID" value="EAP86030.1"/>
    <property type="molecule type" value="Genomic_DNA"/>
</dbReference>
<dbReference type="GeneID" id="89453424"/>
<proteinExistence type="predicted"/>
<dbReference type="Proteomes" id="UP000002297">
    <property type="component" value="Chromosome"/>
</dbReference>
<dbReference type="PANTHER" id="PTHR42852:SF17">
    <property type="entry name" value="THIOREDOXIN-LIKE PROTEIN HI_1115"/>
    <property type="match status" value="1"/>
</dbReference>
<dbReference type="CDD" id="cd02966">
    <property type="entry name" value="TlpA_like_family"/>
    <property type="match status" value="1"/>
</dbReference>
<dbReference type="SUPFAM" id="SSF52833">
    <property type="entry name" value="Thioredoxin-like"/>
    <property type="match status" value="1"/>
</dbReference>
<dbReference type="PANTHER" id="PTHR42852">
    <property type="entry name" value="THIOL:DISULFIDE INTERCHANGE PROTEIN DSBE"/>
    <property type="match status" value="1"/>
</dbReference>